<evidence type="ECO:0000313" key="7">
    <source>
        <dbReference type="Proteomes" id="UP001610063"/>
    </source>
</evidence>
<dbReference type="PROSITE" id="PS00105">
    <property type="entry name" value="AA_TRANSFER_CLASS_1"/>
    <property type="match status" value="1"/>
</dbReference>
<dbReference type="Pfam" id="PF00155">
    <property type="entry name" value="Aminotran_1_2"/>
    <property type="match status" value="1"/>
</dbReference>
<dbReference type="InterPro" id="IPR015424">
    <property type="entry name" value="PyrdxlP-dep_Trfase"/>
</dbReference>
<evidence type="ECO:0000256" key="2">
    <source>
        <dbReference type="ARBA" id="ARBA00022576"/>
    </source>
</evidence>
<protein>
    <recommendedName>
        <fullName evidence="4">Aminotransferase</fullName>
        <ecNumber evidence="4">2.6.1.-</ecNumber>
    </recommendedName>
</protein>
<dbReference type="InterPro" id="IPR015421">
    <property type="entry name" value="PyrdxlP-dep_Trfase_major"/>
</dbReference>
<dbReference type="PANTHER" id="PTHR42832">
    <property type="entry name" value="AMINO ACID AMINOTRANSFERASE"/>
    <property type="match status" value="1"/>
</dbReference>
<dbReference type="PANTHER" id="PTHR42832:SF3">
    <property type="entry name" value="L-GLUTAMINE--4-(METHYLSULFANYL)-2-OXOBUTANOATE AMINOTRANSFERASE"/>
    <property type="match status" value="1"/>
</dbReference>
<keyword evidence="7" id="KW-1185">Reference proteome</keyword>
<dbReference type="InterPro" id="IPR015422">
    <property type="entry name" value="PyrdxlP-dep_Trfase_small"/>
</dbReference>
<organism evidence="6 7">
    <name type="scientific">Marinoscillum luteum</name>
    <dbReference type="NCBI Taxonomy" id="861051"/>
    <lineage>
        <taxon>Bacteria</taxon>
        <taxon>Pseudomonadati</taxon>
        <taxon>Bacteroidota</taxon>
        <taxon>Cytophagia</taxon>
        <taxon>Cytophagales</taxon>
        <taxon>Reichenbachiellaceae</taxon>
        <taxon>Marinoscillum</taxon>
    </lineage>
</organism>
<keyword evidence="2 4" id="KW-0032">Aminotransferase</keyword>
<evidence type="ECO:0000256" key="3">
    <source>
        <dbReference type="ARBA" id="ARBA00022679"/>
    </source>
</evidence>
<comment type="caution">
    <text evidence="6">The sequence shown here is derived from an EMBL/GenBank/DDBJ whole genome shotgun (WGS) entry which is preliminary data.</text>
</comment>
<dbReference type="EC" id="2.6.1.-" evidence="4"/>
<dbReference type="SUPFAM" id="SSF53383">
    <property type="entry name" value="PLP-dependent transferases"/>
    <property type="match status" value="1"/>
</dbReference>
<dbReference type="InterPro" id="IPR050881">
    <property type="entry name" value="LL-DAP_aminotransferase"/>
</dbReference>
<dbReference type="CDD" id="cd00609">
    <property type="entry name" value="AAT_like"/>
    <property type="match status" value="1"/>
</dbReference>
<dbReference type="Gene3D" id="3.40.640.10">
    <property type="entry name" value="Type I PLP-dependent aspartate aminotransferase-like (Major domain)"/>
    <property type="match status" value="1"/>
</dbReference>
<dbReference type="Gene3D" id="3.90.1150.10">
    <property type="entry name" value="Aspartate Aminotransferase, domain 1"/>
    <property type="match status" value="1"/>
</dbReference>
<dbReference type="InterPro" id="IPR004839">
    <property type="entry name" value="Aminotransferase_I/II_large"/>
</dbReference>
<comment type="cofactor">
    <cofactor evidence="1 4">
        <name>pyridoxal 5'-phosphate</name>
        <dbReference type="ChEBI" id="CHEBI:597326"/>
    </cofactor>
</comment>
<dbReference type="Proteomes" id="UP001610063">
    <property type="component" value="Unassembled WGS sequence"/>
</dbReference>
<reference evidence="6 7" key="1">
    <citation type="journal article" date="2013" name="Int. J. Syst. Evol. Microbiol.">
        <title>Marinoscillum luteum sp. nov., isolated from marine sediment.</title>
        <authorList>
            <person name="Cha I.T."/>
            <person name="Park S.J."/>
            <person name="Kim S.J."/>
            <person name="Kim J.G."/>
            <person name="Jung M.Y."/>
            <person name="Shin K.S."/>
            <person name="Kwon K.K."/>
            <person name="Yang S.H."/>
            <person name="Seo Y.S."/>
            <person name="Rhee S.K."/>
        </authorList>
    </citation>
    <scope>NUCLEOTIDE SEQUENCE [LARGE SCALE GENOMIC DNA]</scope>
    <source>
        <strain evidence="6 7">KCTC 23939</strain>
    </source>
</reference>
<dbReference type="InterPro" id="IPR004838">
    <property type="entry name" value="NHTrfase_class1_PyrdxlP-BS"/>
</dbReference>
<proteinExistence type="inferred from homology"/>
<dbReference type="EMBL" id="JBIPKE010000008">
    <property type="protein sequence ID" value="MFH6982005.1"/>
    <property type="molecule type" value="Genomic_DNA"/>
</dbReference>
<evidence type="ECO:0000256" key="4">
    <source>
        <dbReference type="RuleBase" id="RU000481"/>
    </source>
</evidence>
<dbReference type="RefSeq" id="WP_395415812.1">
    <property type="nucleotide sequence ID" value="NZ_JBIPKE010000008.1"/>
</dbReference>
<dbReference type="GO" id="GO:0008483">
    <property type="term" value="F:transaminase activity"/>
    <property type="evidence" value="ECO:0007669"/>
    <property type="project" value="UniProtKB-KW"/>
</dbReference>
<evidence type="ECO:0000259" key="5">
    <source>
        <dbReference type="Pfam" id="PF00155"/>
    </source>
</evidence>
<keyword evidence="3 4" id="KW-0808">Transferase</keyword>
<gene>
    <name evidence="6" type="ORF">ACHKAR_01075</name>
</gene>
<evidence type="ECO:0000256" key="1">
    <source>
        <dbReference type="ARBA" id="ARBA00001933"/>
    </source>
</evidence>
<sequence length="380" mass="42658">MNIKPADRLAQFSEYYFSAKLRAIRELIAQGRPIVNLGIGSPDQMPHAGVIGALQETAQSGDSHGYQPYQGLPALGDAIREFYARAYQVHVEDKAVLPLLGSKEGIMHTSLAYLNPGDQVLIPALGYPTYTSVTRIVGAEPVYFPLMETSDWAPDWEFLEQLDCSKVKILWINYPHMPSGTRADKALLTRYVDFARSRNILLCHDNPYSFILNDSPLSIFNVEGAEEVAIELNSLSKSFNMAGWRVGWAMGSEKLIQPVLQIKSNMDSGMFKPVQLAAIEALNLDRSWFDGLNDQYRKRQLVGFRIMDLLNCQYSDHQAGMFVWAKAPNGDGEAFVEEILDRYDVFMAPGFIFGEAGRSYIRLSLCASVELLEEVYNRMS</sequence>
<feature type="domain" description="Aminotransferase class I/classII large" evidence="5">
    <location>
        <begin position="33"/>
        <end position="375"/>
    </location>
</feature>
<accession>A0ABW7N3M6</accession>
<name>A0ABW7N3M6_9BACT</name>
<comment type="similarity">
    <text evidence="4">Belongs to the class-I pyridoxal-phosphate-dependent aminotransferase family.</text>
</comment>
<evidence type="ECO:0000313" key="6">
    <source>
        <dbReference type="EMBL" id="MFH6982005.1"/>
    </source>
</evidence>